<evidence type="ECO:0000259" key="13">
    <source>
        <dbReference type="Pfam" id="PF00593"/>
    </source>
</evidence>
<comment type="similarity">
    <text evidence="10 11">Belongs to the TonB-dependent receptor family.</text>
</comment>
<proteinExistence type="inferred from homology"/>
<dbReference type="Gene3D" id="2.170.130.10">
    <property type="entry name" value="TonB-dependent receptor, plug domain"/>
    <property type="match status" value="1"/>
</dbReference>
<dbReference type="InterPro" id="IPR036942">
    <property type="entry name" value="Beta-barrel_TonB_sf"/>
</dbReference>
<comment type="caution">
    <text evidence="15">The sequence shown here is derived from an EMBL/GenBank/DDBJ whole genome shotgun (WGS) entry which is preliminary data.</text>
</comment>
<dbReference type="GO" id="GO:0009279">
    <property type="term" value="C:cell outer membrane"/>
    <property type="evidence" value="ECO:0007669"/>
    <property type="project" value="UniProtKB-SubCell"/>
</dbReference>
<feature type="signal peptide" evidence="12">
    <location>
        <begin position="1"/>
        <end position="22"/>
    </location>
</feature>
<dbReference type="Proteomes" id="UP000245533">
    <property type="component" value="Unassembled WGS sequence"/>
</dbReference>
<gene>
    <name evidence="15" type="ORF">DDZ15_09065</name>
</gene>
<dbReference type="RefSeq" id="WP_109646769.1">
    <property type="nucleotide sequence ID" value="NZ_QGGB01000006.1"/>
</dbReference>
<evidence type="ECO:0000256" key="5">
    <source>
        <dbReference type="ARBA" id="ARBA00022729"/>
    </source>
</evidence>
<evidence type="ECO:0000256" key="10">
    <source>
        <dbReference type="PROSITE-ProRule" id="PRU01360"/>
    </source>
</evidence>
<sequence>MSMKKLLLITSVILSGVSVSEAQIADTTQTSSGDSLRAELDQIVVTASKLPLSRRETTKPVIIIDRRELEQSSGSDISQILNRQSGIRVNNSYGSPANSRILYMQGAAAQNTLILLDGKPVTDPSGVGGLFDLRLLPVNQLERIEVIKGSQSTLYGTDAIAGVINLISATPADKIFSGTASLSYGAFNTVKGSAAVSGAIQNTLRYHVSYNRESSDGFSAARSQEAGNEFGDDGHRMNSFFSRVEILAGDSFTITPFLNYSANNGDYDDGAFQDADNSYELEMMNPGIRTEYRSADLRVRADYGYTRTTRLFESQFGLNRFEGRFHDADIFADYRFGDHTAFLAGFNVQDYAIPGGEEATDREARIASPYATFYLKDVNGFNAELGYRLNRHSEYGTNSTFSAAPSYFITENLKLNASIATGFKVPTPDELFGPFGANAELDPQRSLYMTAGIEGYFFNSSLKTGIQYYSRRIDDLIIFTFGQGYLNRDRQDDSGLELTADWRFGNTISAAAWYNYTDGEITERTDGGEVTRSNLIRRPEHSFGLNTNVRFWKKLTVRVEGEWNGERSDLYFNPANNFAQENVTLDAYTLVHIYAEYGLQNYGVTVFADVKNLFNTEFTEVYGFNTIGTALKGGVRVRF</sequence>
<evidence type="ECO:0008006" key="17">
    <source>
        <dbReference type="Google" id="ProtNLM"/>
    </source>
</evidence>
<keyword evidence="2 10" id="KW-0813">Transport</keyword>
<keyword evidence="5 12" id="KW-0732">Signal</keyword>
<reference evidence="15 16" key="1">
    <citation type="submission" date="2018-05" db="EMBL/GenBank/DDBJ databases">
        <title>Rhodohalobacter halophilus gen. nov., sp. nov., a moderately halophilic member of the family Balneolaceae.</title>
        <authorList>
            <person name="Liu Z.-W."/>
        </authorList>
    </citation>
    <scope>NUCLEOTIDE SEQUENCE [LARGE SCALE GENOMIC DNA]</scope>
    <source>
        <strain evidence="15 16">8A47</strain>
    </source>
</reference>
<keyword evidence="6 11" id="KW-0798">TonB box</keyword>
<keyword evidence="16" id="KW-1185">Reference proteome</keyword>
<dbReference type="AlphaFoldDB" id="A0A316TUE2"/>
<dbReference type="InterPro" id="IPR037066">
    <property type="entry name" value="Plug_dom_sf"/>
</dbReference>
<keyword evidence="3 10" id="KW-1134">Transmembrane beta strand</keyword>
<dbReference type="PROSITE" id="PS52016">
    <property type="entry name" value="TONB_DEPENDENT_REC_3"/>
    <property type="match status" value="1"/>
</dbReference>
<feature type="domain" description="TonB-dependent receptor-like beta-barrel" evidence="13">
    <location>
        <begin position="230"/>
        <end position="613"/>
    </location>
</feature>
<dbReference type="OrthoDB" id="9758472at2"/>
<evidence type="ECO:0000259" key="14">
    <source>
        <dbReference type="Pfam" id="PF07715"/>
    </source>
</evidence>
<dbReference type="Pfam" id="PF07715">
    <property type="entry name" value="Plug"/>
    <property type="match status" value="1"/>
</dbReference>
<evidence type="ECO:0000313" key="16">
    <source>
        <dbReference type="Proteomes" id="UP000245533"/>
    </source>
</evidence>
<dbReference type="EMBL" id="QGGB01000006">
    <property type="protein sequence ID" value="PWN06655.1"/>
    <property type="molecule type" value="Genomic_DNA"/>
</dbReference>
<dbReference type="InterPro" id="IPR000531">
    <property type="entry name" value="Beta-barrel_TonB"/>
</dbReference>
<keyword evidence="9 10" id="KW-0998">Cell outer membrane</keyword>
<dbReference type="InterPro" id="IPR039426">
    <property type="entry name" value="TonB-dep_rcpt-like"/>
</dbReference>
<evidence type="ECO:0000256" key="9">
    <source>
        <dbReference type="ARBA" id="ARBA00023237"/>
    </source>
</evidence>
<keyword evidence="7 10" id="KW-0472">Membrane</keyword>
<evidence type="ECO:0000313" key="15">
    <source>
        <dbReference type="EMBL" id="PWN06655.1"/>
    </source>
</evidence>
<dbReference type="GO" id="GO:0015344">
    <property type="term" value="F:siderophore uptake transmembrane transporter activity"/>
    <property type="evidence" value="ECO:0007669"/>
    <property type="project" value="TreeGrafter"/>
</dbReference>
<feature type="chain" id="PRO_5016242623" description="Vitamin B12 transporter" evidence="12">
    <location>
        <begin position="23"/>
        <end position="639"/>
    </location>
</feature>
<evidence type="ECO:0000256" key="3">
    <source>
        <dbReference type="ARBA" id="ARBA00022452"/>
    </source>
</evidence>
<evidence type="ECO:0000256" key="8">
    <source>
        <dbReference type="ARBA" id="ARBA00023170"/>
    </source>
</evidence>
<protein>
    <recommendedName>
        <fullName evidence="17">Vitamin B12 transporter</fullName>
    </recommendedName>
</protein>
<keyword evidence="8" id="KW-0675">Receptor</keyword>
<evidence type="ECO:0000256" key="12">
    <source>
        <dbReference type="SAM" id="SignalP"/>
    </source>
</evidence>
<comment type="subcellular location">
    <subcellularLocation>
        <location evidence="1 10">Cell outer membrane</location>
        <topology evidence="1 10">Multi-pass membrane protein</topology>
    </subcellularLocation>
</comment>
<dbReference type="SUPFAM" id="SSF56935">
    <property type="entry name" value="Porins"/>
    <property type="match status" value="1"/>
</dbReference>
<evidence type="ECO:0000256" key="4">
    <source>
        <dbReference type="ARBA" id="ARBA00022692"/>
    </source>
</evidence>
<dbReference type="GO" id="GO:0044718">
    <property type="term" value="P:siderophore transmembrane transport"/>
    <property type="evidence" value="ECO:0007669"/>
    <property type="project" value="TreeGrafter"/>
</dbReference>
<name>A0A316TUE2_9BACT</name>
<keyword evidence="4 10" id="KW-0812">Transmembrane</keyword>
<evidence type="ECO:0000256" key="2">
    <source>
        <dbReference type="ARBA" id="ARBA00022448"/>
    </source>
</evidence>
<dbReference type="PANTHER" id="PTHR30069">
    <property type="entry name" value="TONB-DEPENDENT OUTER MEMBRANE RECEPTOR"/>
    <property type="match status" value="1"/>
</dbReference>
<evidence type="ECO:0000256" key="7">
    <source>
        <dbReference type="ARBA" id="ARBA00023136"/>
    </source>
</evidence>
<dbReference type="PANTHER" id="PTHR30069:SF29">
    <property type="entry name" value="HEMOGLOBIN AND HEMOGLOBIN-HAPTOGLOBIN-BINDING PROTEIN 1-RELATED"/>
    <property type="match status" value="1"/>
</dbReference>
<feature type="domain" description="TonB-dependent receptor plug" evidence="14">
    <location>
        <begin position="54"/>
        <end position="163"/>
    </location>
</feature>
<evidence type="ECO:0000256" key="6">
    <source>
        <dbReference type="ARBA" id="ARBA00023077"/>
    </source>
</evidence>
<evidence type="ECO:0000256" key="1">
    <source>
        <dbReference type="ARBA" id="ARBA00004571"/>
    </source>
</evidence>
<organism evidence="15 16">
    <name type="scientific">Rhodohalobacter mucosus</name>
    <dbReference type="NCBI Taxonomy" id="2079485"/>
    <lineage>
        <taxon>Bacteria</taxon>
        <taxon>Pseudomonadati</taxon>
        <taxon>Balneolota</taxon>
        <taxon>Balneolia</taxon>
        <taxon>Balneolales</taxon>
        <taxon>Balneolaceae</taxon>
        <taxon>Rhodohalobacter</taxon>
    </lineage>
</organism>
<accession>A0A316TUE2</accession>
<dbReference type="Gene3D" id="2.40.170.20">
    <property type="entry name" value="TonB-dependent receptor, beta-barrel domain"/>
    <property type="match status" value="1"/>
</dbReference>
<dbReference type="InterPro" id="IPR012910">
    <property type="entry name" value="Plug_dom"/>
</dbReference>
<dbReference type="Pfam" id="PF00593">
    <property type="entry name" value="TonB_dep_Rec_b-barrel"/>
    <property type="match status" value="1"/>
</dbReference>
<evidence type="ECO:0000256" key="11">
    <source>
        <dbReference type="RuleBase" id="RU003357"/>
    </source>
</evidence>